<evidence type="ECO:0000313" key="2">
    <source>
        <dbReference type="EMBL" id="TBX70784.1"/>
    </source>
</evidence>
<evidence type="ECO:0000313" key="3">
    <source>
        <dbReference type="Proteomes" id="UP000293300"/>
    </source>
</evidence>
<dbReference type="InterPro" id="IPR025665">
    <property type="entry name" value="Beta-barrel_OMP_2"/>
</dbReference>
<protein>
    <submittedName>
        <fullName evidence="2">PorT family protein</fullName>
    </submittedName>
</protein>
<reference evidence="2 3" key="1">
    <citation type="submission" date="2019-02" db="EMBL/GenBank/DDBJ databases">
        <title>Flavobacterium sp. RD-2-33 isolated from forest soil.</title>
        <authorList>
            <person name="Chaudhary D.K."/>
        </authorList>
    </citation>
    <scope>NUCLEOTIDE SEQUENCE [LARGE SCALE GENOMIC DNA]</scope>
    <source>
        <strain evidence="2 3">RD-2-33</strain>
    </source>
</reference>
<organism evidence="2 3">
    <name type="scientific">Flavobacterium silvisoli</name>
    <dbReference type="NCBI Taxonomy" id="2529433"/>
    <lineage>
        <taxon>Bacteria</taxon>
        <taxon>Pseudomonadati</taxon>
        <taxon>Bacteroidota</taxon>
        <taxon>Flavobacteriia</taxon>
        <taxon>Flavobacteriales</taxon>
        <taxon>Flavobacteriaceae</taxon>
        <taxon>Flavobacterium</taxon>
    </lineage>
</organism>
<dbReference type="Pfam" id="PF13568">
    <property type="entry name" value="OMP_b-brl_2"/>
    <property type="match status" value="1"/>
</dbReference>
<sequence length="220" mass="25342">MTFCMAAQNVEADFDAPDSLYREDQFYLNVSYNILQKGPSGLRQNKFSTGLSGGFLRDMPFNKKRTWSVAAGLGYTLAIYNQNMGITEVNGVNTYQILNSNSITYSKDKLSLHFVDLPIELRWRDATPESHKFWRIHFGVKLSYLFYDQYKLISSEGTFKQTNNKDLNDFHYGVYLATGWNTWNIYAYYGLNPLFKSSAKIDGQSIDMNTANFGLMFYIL</sequence>
<dbReference type="Proteomes" id="UP000293300">
    <property type="component" value="Unassembled WGS sequence"/>
</dbReference>
<gene>
    <name evidence="2" type="ORF">EZL74_03195</name>
</gene>
<feature type="domain" description="Outer membrane protein beta-barrel" evidence="1">
    <location>
        <begin position="17"/>
        <end position="195"/>
    </location>
</feature>
<accession>A0A4Q9Z5R5</accession>
<dbReference type="EMBL" id="SJPE01000002">
    <property type="protein sequence ID" value="TBX70784.1"/>
    <property type="molecule type" value="Genomic_DNA"/>
</dbReference>
<name>A0A4Q9Z5R5_9FLAO</name>
<comment type="caution">
    <text evidence="2">The sequence shown here is derived from an EMBL/GenBank/DDBJ whole genome shotgun (WGS) entry which is preliminary data.</text>
</comment>
<dbReference type="AlphaFoldDB" id="A0A4Q9Z5R5"/>
<evidence type="ECO:0000259" key="1">
    <source>
        <dbReference type="Pfam" id="PF13568"/>
    </source>
</evidence>
<keyword evidence="3" id="KW-1185">Reference proteome</keyword>
<proteinExistence type="predicted"/>